<dbReference type="GO" id="GO:0008757">
    <property type="term" value="F:S-adenosylmethionine-dependent methyltransferase activity"/>
    <property type="evidence" value="ECO:0007669"/>
    <property type="project" value="TreeGrafter"/>
</dbReference>
<evidence type="ECO:0000313" key="5">
    <source>
        <dbReference type="Proteomes" id="UP000195221"/>
    </source>
</evidence>
<dbReference type="GO" id="GO:0032259">
    <property type="term" value="P:methylation"/>
    <property type="evidence" value="ECO:0007669"/>
    <property type="project" value="UniProtKB-KW"/>
</dbReference>
<dbReference type="InterPro" id="IPR029063">
    <property type="entry name" value="SAM-dependent_MTases_sf"/>
</dbReference>
<dbReference type="Proteomes" id="UP000195221">
    <property type="component" value="Unassembled WGS sequence"/>
</dbReference>
<dbReference type="RefSeq" id="WP_075357334.1">
    <property type="nucleotide sequence ID" value="NZ_MSRG01000009.1"/>
</dbReference>
<dbReference type="Pfam" id="PF01596">
    <property type="entry name" value="Methyltransf_3"/>
    <property type="match status" value="1"/>
</dbReference>
<dbReference type="Gene3D" id="3.40.50.150">
    <property type="entry name" value="Vaccinia Virus protein VP39"/>
    <property type="match status" value="1"/>
</dbReference>
<sequence length="221" mass="23736">MQAAWTSVDEYIVDRLVHSDSALKNVLSANTAANLPPHDVAPNQGKLLHIFARMISARRVLEIGTLGGYSTIWLARALPEGGKVVTLEADAAHAKVARSNIEGAGLAGVVELRVAPALESLARLPAEEPFDLVFIDADKQNNPAYLEWALKLSHSGTVIIGDNVVRDGGITDPDSVDPRVQGVRRFFDMIADEPRLTATALQTVGSKGWDGFTIAIVNDHI</sequence>
<name>A0A242MVE9_CABSO</name>
<dbReference type="AlphaFoldDB" id="A0A242MVE9"/>
<protein>
    <submittedName>
        <fullName evidence="4">O-methyltransferase</fullName>
    </submittedName>
</protein>
<dbReference type="PROSITE" id="PS51682">
    <property type="entry name" value="SAM_OMT_I"/>
    <property type="match status" value="1"/>
</dbReference>
<evidence type="ECO:0000256" key="2">
    <source>
        <dbReference type="ARBA" id="ARBA00022679"/>
    </source>
</evidence>
<proteinExistence type="predicted"/>
<dbReference type="PANTHER" id="PTHR10509">
    <property type="entry name" value="O-METHYLTRANSFERASE-RELATED"/>
    <property type="match status" value="1"/>
</dbReference>
<dbReference type="InterPro" id="IPR050362">
    <property type="entry name" value="Cation-dep_OMT"/>
</dbReference>
<dbReference type="InterPro" id="IPR002935">
    <property type="entry name" value="SAM_O-MeTrfase"/>
</dbReference>
<accession>A0A242MVE9</accession>
<comment type="caution">
    <text evidence="4">The sequence shown here is derived from an EMBL/GenBank/DDBJ whole genome shotgun (WGS) entry which is preliminary data.</text>
</comment>
<dbReference type="GO" id="GO:0008171">
    <property type="term" value="F:O-methyltransferase activity"/>
    <property type="evidence" value="ECO:0007669"/>
    <property type="project" value="InterPro"/>
</dbReference>
<dbReference type="CDD" id="cd02440">
    <property type="entry name" value="AdoMet_MTases"/>
    <property type="match status" value="1"/>
</dbReference>
<dbReference type="PANTHER" id="PTHR10509:SF14">
    <property type="entry name" value="CAFFEOYL-COA O-METHYLTRANSFERASE 3-RELATED"/>
    <property type="match status" value="1"/>
</dbReference>
<keyword evidence="1 4" id="KW-0489">Methyltransferase</keyword>
<evidence type="ECO:0000256" key="3">
    <source>
        <dbReference type="ARBA" id="ARBA00022691"/>
    </source>
</evidence>
<keyword evidence="2 4" id="KW-0808">Transferase</keyword>
<organism evidence="4 5">
    <name type="scientific">Caballeronia sordidicola</name>
    <name type="common">Burkholderia sordidicola</name>
    <dbReference type="NCBI Taxonomy" id="196367"/>
    <lineage>
        <taxon>Bacteria</taxon>
        <taxon>Pseudomonadati</taxon>
        <taxon>Pseudomonadota</taxon>
        <taxon>Betaproteobacteria</taxon>
        <taxon>Burkholderiales</taxon>
        <taxon>Burkholderiaceae</taxon>
        <taxon>Caballeronia</taxon>
    </lineage>
</organism>
<reference evidence="4 5" key="1">
    <citation type="submission" date="2017-03" db="EMBL/GenBank/DDBJ databases">
        <title>Genome analysis of strain PAMC 26577.</title>
        <authorList>
            <person name="Oh H.-M."/>
            <person name="Yang J.-A."/>
        </authorList>
    </citation>
    <scope>NUCLEOTIDE SEQUENCE [LARGE SCALE GENOMIC DNA]</scope>
    <source>
        <strain evidence="4 5">PAMC 26577</strain>
    </source>
</reference>
<keyword evidence="3" id="KW-0949">S-adenosyl-L-methionine</keyword>
<evidence type="ECO:0000313" key="4">
    <source>
        <dbReference type="EMBL" id="OTP75407.1"/>
    </source>
</evidence>
<dbReference type="SUPFAM" id="SSF53335">
    <property type="entry name" value="S-adenosyl-L-methionine-dependent methyltransferases"/>
    <property type="match status" value="1"/>
</dbReference>
<dbReference type="EMBL" id="NBTZ01000050">
    <property type="protein sequence ID" value="OTP75407.1"/>
    <property type="molecule type" value="Genomic_DNA"/>
</dbReference>
<gene>
    <name evidence="4" type="ORF">PAMC26577_13360</name>
</gene>
<evidence type="ECO:0000256" key="1">
    <source>
        <dbReference type="ARBA" id="ARBA00022603"/>
    </source>
</evidence>